<feature type="signal peptide" evidence="1">
    <location>
        <begin position="1"/>
        <end position="25"/>
    </location>
</feature>
<proteinExistence type="predicted"/>
<keyword evidence="3" id="KW-1185">Reference proteome</keyword>
<sequence>MRIAFMRKYLFLPAVFCILAMTARAQTVEQIVAEIGAVNSKVVNATCATGTGMLISNKAMNIFLSNKVSSYLSDNYDLSLYKNYVTLNAAEGSIAISHNFHQPVDTDDRVRSFWVISARANIANTYAGNFTGRYINNQLGVALQKTWMGKPKTLYDCADQKLKMDADRAILIQNIATGVRTKATAFETDLTALKSNDVPGQDLTTVKNTLRRNFYATLREEYLRNFSQAQSDLLINTNNYKWITDAWTTVGIYAPVIPQKFEVADGNNNAASRYNYPFQAFVMHTRFWDSPKTGRFFLVFLGKASINNSVQGGDPGLTGSDGSYAGTYRNYLTPSVSGKLVYILPDSHVGVSFKSEKNFGSYHAANLITGIPIVLIDKKGVPIFNFEPQIIFYNINNTPLRNELSRNKIFVGLTVGFPLSKIVY</sequence>
<gene>
    <name evidence="2" type="ORF">NPE20_00280</name>
</gene>
<dbReference type="RefSeq" id="WP_256536585.1">
    <property type="nucleotide sequence ID" value="NZ_JANHOH010000001.1"/>
</dbReference>
<protein>
    <submittedName>
        <fullName evidence="2">Uncharacterized protein</fullName>
    </submittedName>
</protein>
<accession>A0ABT1SVY6</accession>
<evidence type="ECO:0000313" key="3">
    <source>
        <dbReference type="Proteomes" id="UP001204376"/>
    </source>
</evidence>
<evidence type="ECO:0000256" key="1">
    <source>
        <dbReference type="SAM" id="SignalP"/>
    </source>
</evidence>
<reference evidence="2 3" key="1">
    <citation type="submission" date="2022-07" db="EMBL/GenBank/DDBJ databases">
        <title>Mucilaginibacter sp. JC4.</title>
        <authorList>
            <person name="Le V."/>
            <person name="Ko S.-R."/>
            <person name="Ahn C.-Y."/>
            <person name="Oh H.-M."/>
        </authorList>
    </citation>
    <scope>NUCLEOTIDE SEQUENCE [LARGE SCALE GENOMIC DNA]</scope>
    <source>
        <strain evidence="2 3">JC4</strain>
    </source>
</reference>
<organism evidence="2 3">
    <name type="scientific">Mucilaginibacter aquariorum</name>
    <dbReference type="NCBI Taxonomy" id="2967225"/>
    <lineage>
        <taxon>Bacteria</taxon>
        <taxon>Pseudomonadati</taxon>
        <taxon>Bacteroidota</taxon>
        <taxon>Sphingobacteriia</taxon>
        <taxon>Sphingobacteriales</taxon>
        <taxon>Sphingobacteriaceae</taxon>
        <taxon>Mucilaginibacter</taxon>
    </lineage>
</organism>
<evidence type="ECO:0000313" key="2">
    <source>
        <dbReference type="EMBL" id="MCQ6956368.1"/>
    </source>
</evidence>
<comment type="caution">
    <text evidence="2">The sequence shown here is derived from an EMBL/GenBank/DDBJ whole genome shotgun (WGS) entry which is preliminary data.</text>
</comment>
<dbReference type="Proteomes" id="UP001204376">
    <property type="component" value="Unassembled WGS sequence"/>
</dbReference>
<feature type="chain" id="PRO_5046506435" evidence="1">
    <location>
        <begin position="26"/>
        <end position="424"/>
    </location>
</feature>
<name>A0ABT1SVY6_9SPHI</name>
<keyword evidence="1" id="KW-0732">Signal</keyword>
<dbReference type="EMBL" id="JANHOH010000001">
    <property type="protein sequence ID" value="MCQ6956368.1"/>
    <property type="molecule type" value="Genomic_DNA"/>
</dbReference>